<keyword evidence="1" id="KW-0472">Membrane</keyword>
<comment type="caution">
    <text evidence="2">The sequence shown here is derived from an EMBL/GenBank/DDBJ whole genome shotgun (WGS) entry which is preliminary data.</text>
</comment>
<accession>A0A840NS60</accession>
<organism evidence="2 3">
    <name type="scientific">Thermocatellispora tengchongensis</name>
    <dbReference type="NCBI Taxonomy" id="1073253"/>
    <lineage>
        <taxon>Bacteria</taxon>
        <taxon>Bacillati</taxon>
        <taxon>Actinomycetota</taxon>
        <taxon>Actinomycetes</taxon>
        <taxon>Streptosporangiales</taxon>
        <taxon>Streptosporangiaceae</taxon>
        <taxon>Thermocatellispora</taxon>
    </lineage>
</organism>
<evidence type="ECO:0000313" key="2">
    <source>
        <dbReference type="EMBL" id="MBB5130408.1"/>
    </source>
</evidence>
<evidence type="ECO:0000313" key="3">
    <source>
        <dbReference type="Proteomes" id="UP000578449"/>
    </source>
</evidence>
<dbReference type="AlphaFoldDB" id="A0A840NS60"/>
<dbReference type="RefSeq" id="WP_185047306.1">
    <property type="nucleotide sequence ID" value="NZ_BAABIX010000006.1"/>
</dbReference>
<dbReference type="Pfam" id="PF14023">
    <property type="entry name" value="Bestrophin-like"/>
    <property type="match status" value="1"/>
</dbReference>
<protein>
    <recommendedName>
        <fullName evidence="4">DUF4239 domain-containing protein</fullName>
    </recommendedName>
</protein>
<evidence type="ECO:0000256" key="1">
    <source>
        <dbReference type="SAM" id="Phobius"/>
    </source>
</evidence>
<feature type="transmembrane region" description="Helical" evidence="1">
    <location>
        <begin position="40"/>
        <end position="63"/>
    </location>
</feature>
<name>A0A840NS60_9ACTN</name>
<gene>
    <name evidence="2" type="ORF">HNP84_000096</name>
</gene>
<feature type="transmembrane region" description="Helical" evidence="1">
    <location>
        <begin position="180"/>
        <end position="200"/>
    </location>
</feature>
<sequence>MSRRVLMGWLTVLAVAAFGAMVIALTVLRRKGRVDEERGSVALDFAANLALAVYLLVLAYAAVLCRDAVTAANADAAAEAESLTELYWSVAPIKGAEPIQEKVRLYTDQSIKLDWPMMARDRLSETPDLTLEQMRADLLRLKPATDAEKDLRQDALAHAAEVSHARGIRADDAASRLEPIFMITMLISGVIVIALPWILGVRPTAASVLSDVVRVAIVVAGLLFIQLMSHPYSGLPAVEPTAFQAAQSQYDRIDAQFPPPPPRS</sequence>
<reference evidence="2 3" key="1">
    <citation type="submission" date="2020-08" db="EMBL/GenBank/DDBJ databases">
        <title>Genomic Encyclopedia of Type Strains, Phase IV (KMG-IV): sequencing the most valuable type-strain genomes for metagenomic binning, comparative biology and taxonomic classification.</title>
        <authorList>
            <person name="Goeker M."/>
        </authorList>
    </citation>
    <scope>NUCLEOTIDE SEQUENCE [LARGE SCALE GENOMIC DNA]</scope>
    <source>
        <strain evidence="2 3">DSM 45615</strain>
    </source>
</reference>
<proteinExistence type="predicted"/>
<feature type="transmembrane region" description="Helical" evidence="1">
    <location>
        <begin position="212"/>
        <end position="229"/>
    </location>
</feature>
<dbReference type="InterPro" id="IPR025333">
    <property type="entry name" value="DUF4239"/>
</dbReference>
<keyword evidence="3" id="KW-1185">Reference proteome</keyword>
<dbReference type="Proteomes" id="UP000578449">
    <property type="component" value="Unassembled WGS sequence"/>
</dbReference>
<feature type="transmembrane region" description="Helical" evidence="1">
    <location>
        <begin position="6"/>
        <end position="28"/>
    </location>
</feature>
<keyword evidence="1" id="KW-1133">Transmembrane helix</keyword>
<evidence type="ECO:0008006" key="4">
    <source>
        <dbReference type="Google" id="ProtNLM"/>
    </source>
</evidence>
<keyword evidence="1" id="KW-0812">Transmembrane</keyword>
<dbReference type="EMBL" id="JACHGN010000001">
    <property type="protein sequence ID" value="MBB5130408.1"/>
    <property type="molecule type" value="Genomic_DNA"/>
</dbReference>